<dbReference type="Proteomes" id="UP001260072">
    <property type="component" value="Unassembled WGS sequence"/>
</dbReference>
<comment type="caution">
    <text evidence="2">The sequence shown here is derived from an EMBL/GenBank/DDBJ whole genome shotgun (WGS) entry which is preliminary data.</text>
</comment>
<evidence type="ECO:0000256" key="1">
    <source>
        <dbReference type="SAM" id="Phobius"/>
    </source>
</evidence>
<organism evidence="2 3">
    <name type="scientific">Agromyces indicus</name>
    <dbReference type="NCBI Taxonomy" id="758919"/>
    <lineage>
        <taxon>Bacteria</taxon>
        <taxon>Bacillati</taxon>
        <taxon>Actinomycetota</taxon>
        <taxon>Actinomycetes</taxon>
        <taxon>Micrococcales</taxon>
        <taxon>Microbacteriaceae</taxon>
        <taxon>Agromyces</taxon>
    </lineage>
</organism>
<keyword evidence="1" id="KW-0812">Transmembrane</keyword>
<proteinExistence type="predicted"/>
<evidence type="ECO:0000313" key="2">
    <source>
        <dbReference type="EMBL" id="MDR5691036.1"/>
    </source>
</evidence>
<dbReference type="EMBL" id="JAVKGS010000001">
    <property type="protein sequence ID" value="MDR5691036.1"/>
    <property type="molecule type" value="Genomic_DNA"/>
</dbReference>
<evidence type="ECO:0008006" key="4">
    <source>
        <dbReference type="Google" id="ProtNLM"/>
    </source>
</evidence>
<keyword evidence="1" id="KW-1133">Transmembrane helix</keyword>
<protein>
    <recommendedName>
        <fullName evidence="4">Flp family type IVb pilin</fullName>
    </recommendedName>
</protein>
<name>A0ABU1FGZ8_9MICO</name>
<reference evidence="3" key="1">
    <citation type="submission" date="2023-07" db="EMBL/GenBank/DDBJ databases">
        <title>Description of three actinobacteria isolated from air of manufacturing shop in a pharmaceutical factory.</title>
        <authorList>
            <person name="Zhang D.-F."/>
        </authorList>
    </citation>
    <scope>NUCLEOTIDE SEQUENCE [LARGE SCALE GENOMIC DNA]</scope>
    <source>
        <strain evidence="3">CCTCC AB 2011122</strain>
    </source>
</reference>
<feature type="transmembrane region" description="Helical" evidence="1">
    <location>
        <begin position="27"/>
        <end position="46"/>
    </location>
</feature>
<dbReference type="RefSeq" id="WP_310519693.1">
    <property type="nucleotide sequence ID" value="NZ_BAABBS010000004.1"/>
</dbReference>
<keyword evidence="1" id="KW-0472">Membrane</keyword>
<accession>A0ABU1FGZ8</accession>
<evidence type="ECO:0000313" key="3">
    <source>
        <dbReference type="Proteomes" id="UP001260072"/>
    </source>
</evidence>
<gene>
    <name evidence="2" type="ORF">RH861_03060</name>
</gene>
<sequence>MLKLYTQAQARINSIRNEEDGATATEYALIIGVASIAIVATLALLAPAIEGFINTTVIPALNGGAAGGGDAG</sequence>
<keyword evidence="3" id="KW-1185">Reference proteome</keyword>